<sequence length="161" mass="17457">MLPIKTILLLATSLLSPASGAALPNAEADPIDPDVAAAAASACTTAKFNELMFTDSLKAFQSARAAKNPSKCDWSSDECSNSPDNPDGFHFKPSCERHDFGYQNSHHLGIWNDAMKKKIDSNFYDDLKKVCKDLGGLSVLKKPDCYATAWVYYEAVKAFGG</sequence>
<dbReference type="EMBL" id="NAJO01000005">
    <property type="protein sequence ID" value="OQO12359.1"/>
    <property type="molecule type" value="Genomic_DNA"/>
</dbReference>
<keyword evidence="1" id="KW-0732">Signal</keyword>
<dbReference type="GO" id="GO:0006644">
    <property type="term" value="P:phospholipid metabolic process"/>
    <property type="evidence" value="ECO:0007669"/>
    <property type="project" value="InterPro"/>
</dbReference>
<evidence type="ECO:0000313" key="2">
    <source>
        <dbReference type="EMBL" id="OQO12359.1"/>
    </source>
</evidence>
<accession>A0A1V8TLU8</accession>
<proteinExistence type="predicted"/>
<keyword evidence="3" id="KW-1185">Reference proteome</keyword>
<feature type="signal peptide" evidence="1">
    <location>
        <begin position="1"/>
        <end position="20"/>
    </location>
</feature>
<dbReference type="GO" id="GO:0004623">
    <property type="term" value="F:phospholipase A2 activity"/>
    <property type="evidence" value="ECO:0007669"/>
    <property type="project" value="InterPro"/>
</dbReference>
<evidence type="ECO:0000256" key="1">
    <source>
        <dbReference type="SAM" id="SignalP"/>
    </source>
</evidence>
<evidence type="ECO:0000313" key="3">
    <source>
        <dbReference type="Proteomes" id="UP000192596"/>
    </source>
</evidence>
<feature type="chain" id="PRO_5013252276" description="Secretory phospholipase A2" evidence="1">
    <location>
        <begin position="21"/>
        <end position="161"/>
    </location>
</feature>
<dbReference type="GO" id="GO:0050482">
    <property type="term" value="P:arachidonate secretion"/>
    <property type="evidence" value="ECO:0007669"/>
    <property type="project" value="InterPro"/>
</dbReference>
<gene>
    <name evidence="2" type="ORF">B0A48_03001</name>
</gene>
<organism evidence="2 3">
    <name type="scientific">Cryoendolithus antarcticus</name>
    <dbReference type="NCBI Taxonomy" id="1507870"/>
    <lineage>
        <taxon>Eukaryota</taxon>
        <taxon>Fungi</taxon>
        <taxon>Dikarya</taxon>
        <taxon>Ascomycota</taxon>
        <taxon>Pezizomycotina</taxon>
        <taxon>Dothideomycetes</taxon>
        <taxon>Dothideomycetidae</taxon>
        <taxon>Cladosporiales</taxon>
        <taxon>Cladosporiaceae</taxon>
        <taxon>Cryoendolithus</taxon>
    </lineage>
</organism>
<evidence type="ECO:0008006" key="4">
    <source>
        <dbReference type="Google" id="ProtNLM"/>
    </source>
</evidence>
<dbReference type="SUPFAM" id="SSF48619">
    <property type="entry name" value="Phospholipase A2, PLA2"/>
    <property type="match status" value="1"/>
</dbReference>
<dbReference type="InterPro" id="IPR015141">
    <property type="entry name" value="PLipase_A2_prok/fun"/>
</dbReference>
<dbReference type="Proteomes" id="UP000192596">
    <property type="component" value="Unassembled WGS sequence"/>
</dbReference>
<dbReference type="OrthoDB" id="5120271at2759"/>
<reference evidence="3" key="1">
    <citation type="submission" date="2017-03" db="EMBL/GenBank/DDBJ databases">
        <title>Genomes of endolithic fungi from Antarctica.</title>
        <authorList>
            <person name="Coleine C."/>
            <person name="Masonjones S."/>
            <person name="Stajich J.E."/>
        </authorList>
    </citation>
    <scope>NUCLEOTIDE SEQUENCE [LARGE SCALE GENOMIC DNA]</scope>
    <source>
        <strain evidence="3">CCFEE 5527</strain>
    </source>
</reference>
<comment type="caution">
    <text evidence="2">The sequence shown here is derived from an EMBL/GenBank/DDBJ whole genome shotgun (WGS) entry which is preliminary data.</text>
</comment>
<dbReference type="InParanoid" id="A0A1V8TLU8"/>
<name>A0A1V8TLU8_9PEZI</name>
<dbReference type="InterPro" id="IPR036444">
    <property type="entry name" value="PLipase_A2_dom_sf"/>
</dbReference>
<dbReference type="Gene3D" id="1.20.90.10">
    <property type="entry name" value="Phospholipase A2 domain"/>
    <property type="match status" value="1"/>
</dbReference>
<protein>
    <recommendedName>
        <fullName evidence="4">Secretory phospholipase A2</fullName>
    </recommendedName>
</protein>
<dbReference type="AlphaFoldDB" id="A0A1V8TLU8"/>
<dbReference type="Pfam" id="PF09056">
    <property type="entry name" value="Phospholip_A2_3"/>
    <property type="match status" value="1"/>
</dbReference>